<keyword evidence="9 20" id="KW-0132">Cell division</keyword>
<feature type="active site" evidence="20">
    <location>
        <position position="294"/>
    </location>
</feature>
<dbReference type="NCBIfam" id="NF000755">
    <property type="entry name" value="PRK00046.1"/>
    <property type="match status" value="1"/>
</dbReference>
<evidence type="ECO:0000256" key="20">
    <source>
        <dbReference type="HAMAP-Rule" id="MF_00037"/>
    </source>
</evidence>
<feature type="domain" description="FAD-binding PCMH-type" evidence="21">
    <location>
        <begin position="1"/>
        <end position="153"/>
    </location>
</feature>
<name>A0A088MYP6_9GAMM</name>
<dbReference type="Gene3D" id="3.30.465.10">
    <property type="match status" value="1"/>
</dbReference>
<evidence type="ECO:0000256" key="5">
    <source>
        <dbReference type="ARBA" id="ARBA00010485"/>
    </source>
</evidence>
<keyword evidence="10 20" id="KW-0285">Flavoprotein</keyword>
<keyword evidence="8 20" id="KW-0963">Cytoplasm</keyword>
<dbReference type="GO" id="GO:0071949">
    <property type="term" value="F:FAD binding"/>
    <property type="evidence" value="ECO:0007669"/>
    <property type="project" value="InterPro"/>
</dbReference>
<comment type="pathway">
    <text evidence="4 20">Cell wall biogenesis; peptidoglycan biosynthesis.</text>
</comment>
<keyword evidence="12 20" id="KW-0521">NADP</keyword>
<dbReference type="SUPFAM" id="SSF56194">
    <property type="entry name" value="Uridine diphospho-N-Acetylenolpyruvylglucosamine reductase, MurB, C-terminal domain"/>
    <property type="match status" value="1"/>
</dbReference>
<dbReference type="InterPro" id="IPR006094">
    <property type="entry name" value="Oxid_FAD_bind_N"/>
</dbReference>
<evidence type="ECO:0000256" key="9">
    <source>
        <dbReference type="ARBA" id="ARBA00022618"/>
    </source>
</evidence>
<evidence type="ECO:0000256" key="2">
    <source>
        <dbReference type="ARBA" id="ARBA00003921"/>
    </source>
</evidence>
<dbReference type="GO" id="GO:0008360">
    <property type="term" value="P:regulation of cell shape"/>
    <property type="evidence" value="ECO:0007669"/>
    <property type="project" value="UniProtKB-KW"/>
</dbReference>
<keyword evidence="15 20" id="KW-0560">Oxidoreductase</keyword>
<keyword evidence="14 20" id="KW-0573">Peptidoglycan synthesis</keyword>
<dbReference type="eggNOG" id="COG0812">
    <property type="taxonomic scope" value="Bacteria"/>
</dbReference>
<gene>
    <name evidence="20" type="primary">murB</name>
    <name evidence="22" type="ORF">IM45_1109</name>
</gene>
<comment type="catalytic activity">
    <reaction evidence="19 20">
        <text>UDP-N-acetyl-alpha-D-muramate + NADP(+) = UDP-N-acetyl-3-O-(1-carboxyvinyl)-alpha-D-glucosamine + NADPH + H(+)</text>
        <dbReference type="Rhea" id="RHEA:12248"/>
        <dbReference type="ChEBI" id="CHEBI:15378"/>
        <dbReference type="ChEBI" id="CHEBI:57783"/>
        <dbReference type="ChEBI" id="CHEBI:58349"/>
        <dbReference type="ChEBI" id="CHEBI:68483"/>
        <dbReference type="ChEBI" id="CHEBI:70757"/>
        <dbReference type="EC" id="1.3.1.98"/>
    </reaction>
</comment>
<dbReference type="PANTHER" id="PTHR21071">
    <property type="entry name" value="UDP-N-ACETYLENOLPYRUVOYLGLUCOSAMINE REDUCTASE"/>
    <property type="match status" value="1"/>
</dbReference>
<dbReference type="InterPro" id="IPR016167">
    <property type="entry name" value="FAD-bd_PCMH_sub1"/>
</dbReference>
<evidence type="ECO:0000256" key="4">
    <source>
        <dbReference type="ARBA" id="ARBA00004752"/>
    </source>
</evidence>
<keyword evidence="11 20" id="KW-0274">FAD</keyword>
<dbReference type="AlphaFoldDB" id="A0A088MYP6"/>
<dbReference type="NCBIfam" id="TIGR00179">
    <property type="entry name" value="murB"/>
    <property type="match status" value="1"/>
</dbReference>
<dbReference type="EC" id="1.3.1.98" evidence="6 20"/>
<dbReference type="Pfam" id="PF02873">
    <property type="entry name" value="MurB_C"/>
    <property type="match status" value="1"/>
</dbReference>
<keyword evidence="13 20" id="KW-0133">Cell shape</keyword>
<evidence type="ECO:0000256" key="19">
    <source>
        <dbReference type="ARBA" id="ARBA00048914"/>
    </source>
</evidence>
<sequence length="311" mass="34956">MLWKQALQMNRPVLLLGSGSNVLFLENYTGIVLLNRIKGIVIQEDAEAWYVHVGAGELWHDLVTYTINRQIPGLENLALIPGYTGSAPIQNIGAYGVELQDFCKYVDIIQLDNGKKIRLSALECQFGYRDSIFKHNYRDNYAIVAVGLRFSKFWRPVLNYGELRLLNPHHITPRQIFDTVCTMRRNKLPNPKIGNAGSFFKNPLIDTKTATQLLTCYPDIPYYPQTNGGVKIAAGWLIDRCKLKGYQFGNAAVYEKQALILINVGHANGSEIATLAKYVRDYVADKFAIWLEPEVRFIGAEGEVDAIGALS</sequence>
<dbReference type="Proteomes" id="UP000067325">
    <property type="component" value="Chromosome"/>
</dbReference>
<evidence type="ECO:0000256" key="18">
    <source>
        <dbReference type="ARBA" id="ARBA00031026"/>
    </source>
</evidence>
<evidence type="ECO:0000256" key="7">
    <source>
        <dbReference type="ARBA" id="ARBA00015188"/>
    </source>
</evidence>
<dbReference type="PROSITE" id="PS51387">
    <property type="entry name" value="FAD_PCMH"/>
    <property type="match status" value="1"/>
</dbReference>
<keyword evidence="17 20" id="KW-0961">Cell wall biogenesis/degradation</keyword>
<dbReference type="InterPro" id="IPR011601">
    <property type="entry name" value="MurB_C"/>
</dbReference>
<evidence type="ECO:0000256" key="12">
    <source>
        <dbReference type="ARBA" id="ARBA00022857"/>
    </source>
</evidence>
<dbReference type="InterPro" id="IPR003170">
    <property type="entry name" value="MurB"/>
</dbReference>
<proteinExistence type="inferred from homology"/>
<dbReference type="HAMAP" id="MF_00037">
    <property type="entry name" value="MurB"/>
    <property type="match status" value="1"/>
</dbReference>
<evidence type="ECO:0000256" key="17">
    <source>
        <dbReference type="ARBA" id="ARBA00023316"/>
    </source>
</evidence>
<comment type="function">
    <text evidence="2 20">Cell wall formation.</text>
</comment>
<dbReference type="Gene3D" id="3.30.43.10">
    <property type="entry name" value="Uridine Diphospho-n-acetylenolpyruvylglucosamine Reductase, domain 2"/>
    <property type="match status" value="1"/>
</dbReference>
<dbReference type="GO" id="GO:0009252">
    <property type="term" value="P:peptidoglycan biosynthetic process"/>
    <property type="evidence" value="ECO:0007669"/>
    <property type="project" value="UniProtKB-UniRule"/>
</dbReference>
<reference evidence="22 23" key="1">
    <citation type="journal article" date="2014" name="MBio">
        <title>Differential genome evolution between companion symbionts in an insect-bacterial symbiosis.</title>
        <authorList>
            <person name="Bennett G.M."/>
            <person name="McCutcheon J.P."/>
            <person name="MacDonald B.R."/>
            <person name="Romanovicz D."/>
            <person name="Moran N.A."/>
        </authorList>
    </citation>
    <scope>NUCLEOTIDE SEQUENCE [LARGE SCALE GENOMIC DNA]</scope>
    <source>
        <strain evidence="22 23">BGSS</strain>
    </source>
</reference>
<feature type="active site" evidence="20">
    <location>
        <position position="129"/>
    </location>
</feature>
<evidence type="ECO:0000256" key="11">
    <source>
        <dbReference type="ARBA" id="ARBA00022827"/>
    </source>
</evidence>
<dbReference type="UniPathway" id="UPA00219"/>
<evidence type="ECO:0000256" key="1">
    <source>
        <dbReference type="ARBA" id="ARBA00001974"/>
    </source>
</evidence>
<comment type="subcellular location">
    <subcellularLocation>
        <location evidence="3 20">Cytoplasm</location>
    </subcellularLocation>
</comment>
<comment type="cofactor">
    <cofactor evidence="1 20">
        <name>FAD</name>
        <dbReference type="ChEBI" id="CHEBI:57692"/>
    </cofactor>
</comment>
<evidence type="ECO:0000313" key="22">
    <source>
        <dbReference type="EMBL" id="AIN47422.1"/>
    </source>
</evidence>
<dbReference type="Gene3D" id="3.90.78.10">
    <property type="entry name" value="UDP-N-acetylenolpyruvoylglucosamine reductase, C-terminal domain"/>
    <property type="match status" value="1"/>
</dbReference>
<keyword evidence="16 20" id="KW-0131">Cell cycle</keyword>
<feature type="active site" description="Proton donor" evidence="20">
    <location>
        <position position="198"/>
    </location>
</feature>
<accession>A0A088MYP6</accession>
<dbReference type="KEGG" id="bcib:IM45_1109"/>
<dbReference type="InterPro" id="IPR016166">
    <property type="entry name" value="FAD-bd_PCMH"/>
</dbReference>
<evidence type="ECO:0000256" key="10">
    <source>
        <dbReference type="ARBA" id="ARBA00022630"/>
    </source>
</evidence>
<evidence type="ECO:0000256" key="13">
    <source>
        <dbReference type="ARBA" id="ARBA00022960"/>
    </source>
</evidence>
<evidence type="ECO:0000256" key="14">
    <source>
        <dbReference type="ARBA" id="ARBA00022984"/>
    </source>
</evidence>
<evidence type="ECO:0000256" key="15">
    <source>
        <dbReference type="ARBA" id="ARBA00023002"/>
    </source>
</evidence>
<dbReference type="EMBL" id="CP008985">
    <property type="protein sequence ID" value="AIN47422.1"/>
    <property type="molecule type" value="Genomic_DNA"/>
</dbReference>
<dbReference type="Pfam" id="PF01565">
    <property type="entry name" value="FAD_binding_4"/>
    <property type="match status" value="1"/>
</dbReference>
<organism evidence="22 23">
    <name type="scientific">Candidatus Palibaumannia cicadellinicola</name>
    <dbReference type="NCBI Taxonomy" id="186490"/>
    <lineage>
        <taxon>Bacteria</taxon>
        <taxon>Pseudomonadati</taxon>
        <taxon>Pseudomonadota</taxon>
        <taxon>Gammaproteobacteria</taxon>
        <taxon>Candidatus Palibaumannia</taxon>
    </lineage>
</organism>
<comment type="similarity">
    <text evidence="5 20">Belongs to the MurB family.</text>
</comment>
<dbReference type="GO" id="GO:0005829">
    <property type="term" value="C:cytosol"/>
    <property type="evidence" value="ECO:0007669"/>
    <property type="project" value="TreeGrafter"/>
</dbReference>
<evidence type="ECO:0000313" key="23">
    <source>
        <dbReference type="Proteomes" id="UP000067325"/>
    </source>
</evidence>
<protein>
    <recommendedName>
        <fullName evidence="7 20">UDP-N-acetylenolpyruvoylglucosamine reductase</fullName>
        <ecNumber evidence="6 20">1.3.1.98</ecNumber>
    </recommendedName>
    <alternativeName>
        <fullName evidence="18 20">UDP-N-acetylmuramate dehydrogenase</fullName>
    </alternativeName>
</protein>
<dbReference type="InterPro" id="IPR036318">
    <property type="entry name" value="FAD-bd_PCMH-like_sf"/>
</dbReference>
<dbReference type="SUPFAM" id="SSF56176">
    <property type="entry name" value="FAD-binding/transporter-associated domain-like"/>
    <property type="match status" value="1"/>
</dbReference>
<dbReference type="GO" id="GO:0008762">
    <property type="term" value="F:UDP-N-acetylmuramate dehydrogenase activity"/>
    <property type="evidence" value="ECO:0007669"/>
    <property type="project" value="UniProtKB-UniRule"/>
</dbReference>
<dbReference type="GO" id="GO:0051301">
    <property type="term" value="P:cell division"/>
    <property type="evidence" value="ECO:0007669"/>
    <property type="project" value="UniProtKB-KW"/>
</dbReference>
<dbReference type="InterPro" id="IPR016169">
    <property type="entry name" value="FAD-bd_PCMH_sub2"/>
</dbReference>
<dbReference type="GO" id="GO:0071555">
    <property type="term" value="P:cell wall organization"/>
    <property type="evidence" value="ECO:0007669"/>
    <property type="project" value="UniProtKB-KW"/>
</dbReference>
<evidence type="ECO:0000256" key="3">
    <source>
        <dbReference type="ARBA" id="ARBA00004496"/>
    </source>
</evidence>
<evidence type="ECO:0000256" key="16">
    <source>
        <dbReference type="ARBA" id="ARBA00023306"/>
    </source>
</evidence>
<evidence type="ECO:0000256" key="6">
    <source>
        <dbReference type="ARBA" id="ARBA00012518"/>
    </source>
</evidence>
<evidence type="ECO:0000259" key="21">
    <source>
        <dbReference type="PROSITE" id="PS51387"/>
    </source>
</evidence>
<evidence type="ECO:0000256" key="8">
    <source>
        <dbReference type="ARBA" id="ARBA00022490"/>
    </source>
</evidence>
<dbReference type="InterPro" id="IPR036635">
    <property type="entry name" value="MurB_C_sf"/>
</dbReference>
<dbReference type="PANTHER" id="PTHR21071:SF4">
    <property type="entry name" value="UDP-N-ACETYLENOLPYRUVOYLGLUCOSAMINE REDUCTASE"/>
    <property type="match status" value="1"/>
</dbReference>